<dbReference type="STRING" id="1121884.SAMN02745131_01504"/>
<evidence type="ECO:0000313" key="1">
    <source>
        <dbReference type="EMBL" id="SHE97658.1"/>
    </source>
</evidence>
<organism evidence="1 2">
    <name type="scientific">Flavisolibacter ginsengisoli DSM 18119</name>
    <dbReference type="NCBI Taxonomy" id="1121884"/>
    <lineage>
        <taxon>Bacteria</taxon>
        <taxon>Pseudomonadati</taxon>
        <taxon>Bacteroidota</taxon>
        <taxon>Chitinophagia</taxon>
        <taxon>Chitinophagales</taxon>
        <taxon>Chitinophagaceae</taxon>
        <taxon>Flavisolibacter</taxon>
    </lineage>
</organism>
<dbReference type="AlphaFoldDB" id="A0A1M4XW62"/>
<evidence type="ECO:0008006" key="3">
    <source>
        <dbReference type="Google" id="ProtNLM"/>
    </source>
</evidence>
<dbReference type="OrthoDB" id="639440at2"/>
<accession>A0A1M4XW62</accession>
<name>A0A1M4XW62_9BACT</name>
<dbReference type="EMBL" id="FQUU01000005">
    <property type="protein sequence ID" value="SHE97658.1"/>
    <property type="molecule type" value="Genomic_DNA"/>
</dbReference>
<reference evidence="1 2" key="1">
    <citation type="submission" date="2016-11" db="EMBL/GenBank/DDBJ databases">
        <authorList>
            <person name="Jaros S."/>
            <person name="Januszkiewicz K."/>
            <person name="Wedrychowicz H."/>
        </authorList>
    </citation>
    <scope>NUCLEOTIDE SEQUENCE [LARGE SCALE GENOMIC DNA]</scope>
    <source>
        <strain evidence="1 2">DSM 18119</strain>
    </source>
</reference>
<dbReference type="Proteomes" id="UP000184048">
    <property type="component" value="Unassembled WGS sequence"/>
</dbReference>
<gene>
    <name evidence="1" type="ORF">SAMN02745131_01504</name>
</gene>
<dbReference type="RefSeq" id="WP_072834724.1">
    <property type="nucleotide sequence ID" value="NZ_FQUU01000005.1"/>
</dbReference>
<evidence type="ECO:0000313" key="2">
    <source>
        <dbReference type="Proteomes" id="UP000184048"/>
    </source>
</evidence>
<proteinExistence type="predicted"/>
<keyword evidence="2" id="KW-1185">Reference proteome</keyword>
<protein>
    <recommendedName>
        <fullName evidence="3">Outer membrane protein</fullName>
    </recommendedName>
</protein>
<sequence length="273" mass="30443">MKKIFFLLATTISIYSQAQDSTVRKVQLKLSLNYNSNLNYFGRTDSLKSTGFFPLAEVWLGEKFYVNAAPVFVNNSMQKMEYAGTITTVGYQKTSEKWMTNLFVLKPFYTAGSQLVQSALKSQAGFSVSALNKIVNLTLGGDVKFSDKTDFGATAGVDHIIRKENNNGGVIVIDPSFYAYAGTQNFTNTYNKKKGGLPLLQGSNTQVTEQVQQFNILAYEASIPFIYAKDKWMFMATPSYILPQNLITVAGRADLSERGENLFYITLGLKRTF</sequence>